<dbReference type="Proteomes" id="UP000005459">
    <property type="component" value="Unassembled WGS sequence"/>
</dbReference>
<protein>
    <recommendedName>
        <fullName evidence="5">Virulence factor</fullName>
    </recommendedName>
</protein>
<dbReference type="EMBL" id="AFWV01000005">
    <property type="protein sequence ID" value="EGV19053.1"/>
    <property type="molecule type" value="Genomic_DNA"/>
</dbReference>
<dbReference type="AlphaFoldDB" id="F9UAA5"/>
<keyword evidence="2" id="KW-0812">Transmembrane</keyword>
<dbReference type="InterPro" id="IPR047774">
    <property type="entry name" value="SrfA-like"/>
</dbReference>
<feature type="compositionally biased region" description="Low complexity" evidence="1">
    <location>
        <begin position="406"/>
        <end position="428"/>
    </location>
</feature>
<dbReference type="RefSeq" id="WP_007192733.1">
    <property type="nucleotide sequence ID" value="NZ_AFWV01000005.1"/>
</dbReference>
<evidence type="ECO:0000313" key="3">
    <source>
        <dbReference type="EMBL" id="EGV19053.1"/>
    </source>
</evidence>
<keyword evidence="2" id="KW-0472">Membrane</keyword>
<evidence type="ECO:0000256" key="2">
    <source>
        <dbReference type="SAM" id="Phobius"/>
    </source>
</evidence>
<evidence type="ECO:0000256" key="1">
    <source>
        <dbReference type="SAM" id="MobiDB-lite"/>
    </source>
</evidence>
<keyword evidence="2" id="KW-1133">Transmembrane helix</keyword>
<feature type="compositionally biased region" description="Low complexity" evidence="1">
    <location>
        <begin position="494"/>
        <end position="504"/>
    </location>
</feature>
<name>F9UAA5_9GAMM</name>
<dbReference type="NCBIfam" id="NF040486">
    <property type="entry name" value="SrfA_fam"/>
    <property type="match status" value="1"/>
</dbReference>
<feature type="transmembrane region" description="Helical" evidence="2">
    <location>
        <begin position="191"/>
        <end position="210"/>
    </location>
</feature>
<feature type="region of interest" description="Disordered" evidence="1">
    <location>
        <begin position="302"/>
        <end position="530"/>
    </location>
</feature>
<dbReference type="STRING" id="768671.ThimaDRAFT_1857"/>
<organism evidence="3 4">
    <name type="scientific">Thiocapsa marina 5811</name>
    <dbReference type="NCBI Taxonomy" id="768671"/>
    <lineage>
        <taxon>Bacteria</taxon>
        <taxon>Pseudomonadati</taxon>
        <taxon>Pseudomonadota</taxon>
        <taxon>Gammaproteobacteria</taxon>
        <taxon>Chromatiales</taxon>
        <taxon>Chromatiaceae</taxon>
        <taxon>Thiocapsa</taxon>
    </lineage>
</organism>
<evidence type="ECO:0000313" key="4">
    <source>
        <dbReference type="Proteomes" id="UP000005459"/>
    </source>
</evidence>
<evidence type="ECO:0008006" key="5">
    <source>
        <dbReference type="Google" id="ProtNLM"/>
    </source>
</evidence>
<gene>
    <name evidence="3" type="ORF">ThimaDRAFT_1857</name>
</gene>
<dbReference type="eggNOG" id="COG2304">
    <property type="taxonomic scope" value="Bacteria"/>
</dbReference>
<feature type="compositionally biased region" description="Polar residues" evidence="1">
    <location>
        <begin position="517"/>
        <end position="526"/>
    </location>
</feature>
<accession>F9UAA5</accession>
<dbReference type="OrthoDB" id="5448848at2"/>
<keyword evidence="4" id="KW-1185">Reference proteome</keyword>
<reference evidence="3 4" key="1">
    <citation type="submission" date="2011-06" db="EMBL/GenBank/DDBJ databases">
        <title>The draft genome of Thiocapsa marina 5811.</title>
        <authorList>
            <consortium name="US DOE Joint Genome Institute (JGI-PGF)"/>
            <person name="Lucas S."/>
            <person name="Han J."/>
            <person name="Cheng J.-F."/>
            <person name="Goodwin L."/>
            <person name="Pitluck S."/>
            <person name="Peters L."/>
            <person name="Land M.L."/>
            <person name="Hauser L."/>
            <person name="Vogl K."/>
            <person name="Liu Z."/>
            <person name="Imhoff J."/>
            <person name="Thiel V."/>
            <person name="Frigaard N.-U."/>
            <person name="Bryant D."/>
            <person name="Woyke T.J."/>
        </authorList>
    </citation>
    <scope>NUCLEOTIDE SEQUENCE [LARGE SCALE GENOMIC DNA]</scope>
    <source>
        <strain evidence="3 4">5811</strain>
    </source>
</reference>
<proteinExistence type="predicted"/>
<sequence length="622" mass="65445">MIGPLLRTGTLTDYHPVGAVGHPVYLAAAQLRAALARRLGPDLADSFAIPQRNEDGDTLDWYAPRPGPVVPWSAASPEERLSAQSQLLENRTRIDELAGTMQADPDPERQVFARLLAHVFNFPDEDHVYLVDGRPVVTFWGFVRDREAVGSDPLVNLGRFAAPPTEWSLDVTDEPRQDASPAPVTRRGLPWWIWFPLLLLALVLLLLFLLRGCVSESSTPFAEWAPEWVPDWVADELTPILPEPPSEERLSVDPSIRDESMVRDVTIDSGQLRDRTLIERDIRSDRTTDASSISVTDEDVALDETRVSGSESTSLLDETDSLSEGTSVSDEAIGTDAGEAGGERPVLPDEALDPDASEGTPIEGEVAGTDAELPMTESLGSDLPPDEPASIDPAAVDPDADTGIVDPTADPTRSDPTATDADAAPQEGQEAEDGAGEIPPVPDSSDAVLPEKGPEPPTGEGDAIPATPGLPGSSAGEAEGVVSGTAPAKGGVAGPSTAPGASKPSPSPKVLGGLTSGWRTATSLQDPKTGLPIQMEYRTQNGQGQLRLKRHDGSVCQSGAAASVKGERLVIDSSGDIRCADGTNFGRPSVECAPDKDGKPDCVGRYPGGGTFSLDVQGASGE</sequence>